<dbReference type="KEGG" id="psoj:PHYSODRAFT_372790"/>
<dbReference type="PANTHER" id="PTHR31569">
    <property type="entry name" value="SWIM-TYPE DOMAIN-CONTAINING PROTEIN"/>
    <property type="match status" value="1"/>
</dbReference>
<dbReference type="EMBL" id="JH159151">
    <property type="protein sequence ID" value="EGZ28238.1"/>
    <property type="molecule type" value="Genomic_DNA"/>
</dbReference>
<dbReference type="PANTHER" id="PTHR31569:SF4">
    <property type="entry name" value="SWIM-TYPE DOMAIN-CONTAINING PROTEIN"/>
    <property type="match status" value="1"/>
</dbReference>
<dbReference type="GeneID" id="20650387"/>
<evidence type="ECO:0000313" key="1">
    <source>
        <dbReference type="EMBL" id="EGZ28238.1"/>
    </source>
</evidence>
<gene>
    <name evidence="1" type="ORF">PHYSODRAFT_372790</name>
</gene>
<proteinExistence type="predicted"/>
<sequence>ISSTGVRFEQIYSKFATCCETGHREDVKNYFDKNWKTCLPMWANFERSKCFSAGNTTTNRIESNWNQLKMVLGKRTSIDKYVSALLQHQAHVLSQI</sequence>
<accession>G4YMA8</accession>
<dbReference type="AlphaFoldDB" id="G4YMA8"/>
<name>G4YMA8_PHYSP</name>
<feature type="non-terminal residue" evidence="1">
    <location>
        <position position="1"/>
    </location>
</feature>
<protein>
    <submittedName>
        <fullName evidence="1">Uncharacterized protein</fullName>
    </submittedName>
</protein>
<reference evidence="1 2" key="1">
    <citation type="journal article" date="2006" name="Science">
        <title>Phytophthora genome sequences uncover evolutionary origins and mechanisms of pathogenesis.</title>
        <authorList>
            <person name="Tyler B.M."/>
            <person name="Tripathy S."/>
            <person name="Zhang X."/>
            <person name="Dehal P."/>
            <person name="Jiang R.H."/>
            <person name="Aerts A."/>
            <person name="Arredondo F.D."/>
            <person name="Baxter L."/>
            <person name="Bensasson D."/>
            <person name="Beynon J.L."/>
            <person name="Chapman J."/>
            <person name="Damasceno C.M."/>
            <person name="Dorrance A.E."/>
            <person name="Dou D."/>
            <person name="Dickerman A.W."/>
            <person name="Dubchak I.L."/>
            <person name="Garbelotto M."/>
            <person name="Gijzen M."/>
            <person name="Gordon S.G."/>
            <person name="Govers F."/>
            <person name="Grunwald N.J."/>
            <person name="Huang W."/>
            <person name="Ivors K.L."/>
            <person name="Jones R.W."/>
            <person name="Kamoun S."/>
            <person name="Krampis K."/>
            <person name="Lamour K.H."/>
            <person name="Lee M.K."/>
            <person name="McDonald W.H."/>
            <person name="Medina M."/>
            <person name="Meijer H.J."/>
            <person name="Nordberg E.K."/>
            <person name="Maclean D.J."/>
            <person name="Ospina-Giraldo M.D."/>
            <person name="Morris P.F."/>
            <person name="Phuntumart V."/>
            <person name="Putnam N.H."/>
            <person name="Rash S."/>
            <person name="Rose J.K."/>
            <person name="Sakihama Y."/>
            <person name="Salamov A.A."/>
            <person name="Savidor A."/>
            <person name="Scheuring C.F."/>
            <person name="Smith B.M."/>
            <person name="Sobral B.W."/>
            <person name="Terry A."/>
            <person name="Torto-Alalibo T.A."/>
            <person name="Win J."/>
            <person name="Xu Z."/>
            <person name="Zhang H."/>
            <person name="Grigoriev I.V."/>
            <person name="Rokhsar D.S."/>
            <person name="Boore J.L."/>
        </authorList>
    </citation>
    <scope>NUCLEOTIDE SEQUENCE [LARGE SCALE GENOMIC DNA]</scope>
    <source>
        <strain evidence="1 2">P6497</strain>
    </source>
</reference>
<dbReference type="InterPro" id="IPR052579">
    <property type="entry name" value="Zinc_finger_SWIM"/>
</dbReference>
<dbReference type="RefSeq" id="XP_009515513.1">
    <property type="nucleotide sequence ID" value="XM_009517218.1"/>
</dbReference>
<dbReference type="InParanoid" id="G4YMA8"/>
<feature type="non-terminal residue" evidence="1">
    <location>
        <position position="96"/>
    </location>
</feature>
<evidence type="ECO:0000313" key="2">
    <source>
        <dbReference type="Proteomes" id="UP000002640"/>
    </source>
</evidence>
<dbReference type="Proteomes" id="UP000002640">
    <property type="component" value="Unassembled WGS sequence"/>
</dbReference>
<keyword evidence="2" id="KW-1185">Reference proteome</keyword>
<organism evidence="1 2">
    <name type="scientific">Phytophthora sojae (strain P6497)</name>
    <name type="common">Soybean stem and root rot agent</name>
    <name type="synonym">Phytophthora megasperma f. sp. glycines</name>
    <dbReference type="NCBI Taxonomy" id="1094619"/>
    <lineage>
        <taxon>Eukaryota</taxon>
        <taxon>Sar</taxon>
        <taxon>Stramenopiles</taxon>
        <taxon>Oomycota</taxon>
        <taxon>Peronosporomycetes</taxon>
        <taxon>Peronosporales</taxon>
        <taxon>Peronosporaceae</taxon>
        <taxon>Phytophthora</taxon>
    </lineage>
</organism>